<reference evidence="1 2" key="3">
    <citation type="submission" date="2019-11" db="EMBL/GenBank/DDBJ databases">
        <title>A de novo genome assembly of a pear dwarfing rootstock.</title>
        <authorList>
            <person name="Wang F."/>
            <person name="Wang J."/>
            <person name="Li S."/>
            <person name="Zhang Y."/>
            <person name="Fang M."/>
            <person name="Ma L."/>
            <person name="Zhao Y."/>
            <person name="Jiang S."/>
        </authorList>
    </citation>
    <scope>NUCLEOTIDE SEQUENCE [LARGE SCALE GENOMIC DNA]</scope>
    <source>
        <strain evidence="1">S2</strain>
        <tissue evidence="1">Leaf</tissue>
    </source>
</reference>
<protein>
    <submittedName>
        <fullName evidence="1">Uncharacterized protein</fullName>
    </submittedName>
</protein>
<reference evidence="2" key="2">
    <citation type="submission" date="2019-10" db="EMBL/GenBank/DDBJ databases">
        <title>A de novo genome assembly of a pear dwarfing rootstock.</title>
        <authorList>
            <person name="Wang F."/>
            <person name="Wang J."/>
            <person name="Li S."/>
            <person name="Zhang Y."/>
            <person name="Fang M."/>
            <person name="Ma L."/>
            <person name="Zhao Y."/>
            <person name="Jiang S."/>
        </authorList>
    </citation>
    <scope>NUCLEOTIDE SEQUENCE [LARGE SCALE GENOMIC DNA]</scope>
</reference>
<reference evidence="1 2" key="1">
    <citation type="submission" date="2019-09" db="EMBL/GenBank/DDBJ databases">
        <authorList>
            <person name="Ou C."/>
        </authorList>
    </citation>
    <scope>NUCLEOTIDE SEQUENCE [LARGE SCALE GENOMIC DNA]</scope>
    <source>
        <strain evidence="1">S2</strain>
        <tissue evidence="1">Leaf</tissue>
    </source>
</reference>
<gene>
    <name evidence="1" type="ORF">D8674_001466</name>
</gene>
<name>A0A5N5F6C1_9ROSA</name>
<proteinExistence type="predicted"/>
<accession>A0A5N5F6C1</accession>
<evidence type="ECO:0000313" key="2">
    <source>
        <dbReference type="Proteomes" id="UP000327157"/>
    </source>
</evidence>
<keyword evidence="2" id="KW-1185">Reference proteome</keyword>
<dbReference type="EMBL" id="SMOL01000768">
    <property type="protein sequence ID" value="KAB2598546.1"/>
    <property type="molecule type" value="Genomic_DNA"/>
</dbReference>
<sequence length="100" mass="11597">MGFGFGFGFGLKRRSISMAILGSEKSEKSEKRWKLDAFQLSFNGGRFVKYSRLSCKTAQLHLHHTTEMREYGDIHIAQTLQTLERESERVTKQGREFYST</sequence>
<dbReference type="Proteomes" id="UP000327157">
    <property type="component" value="Chromosome 1"/>
</dbReference>
<dbReference type="AlphaFoldDB" id="A0A5N5F6C1"/>
<evidence type="ECO:0000313" key="1">
    <source>
        <dbReference type="EMBL" id="KAB2598546.1"/>
    </source>
</evidence>
<comment type="caution">
    <text evidence="1">The sequence shown here is derived from an EMBL/GenBank/DDBJ whole genome shotgun (WGS) entry which is preliminary data.</text>
</comment>
<organism evidence="1 2">
    <name type="scientific">Pyrus ussuriensis x Pyrus communis</name>
    <dbReference type="NCBI Taxonomy" id="2448454"/>
    <lineage>
        <taxon>Eukaryota</taxon>
        <taxon>Viridiplantae</taxon>
        <taxon>Streptophyta</taxon>
        <taxon>Embryophyta</taxon>
        <taxon>Tracheophyta</taxon>
        <taxon>Spermatophyta</taxon>
        <taxon>Magnoliopsida</taxon>
        <taxon>eudicotyledons</taxon>
        <taxon>Gunneridae</taxon>
        <taxon>Pentapetalae</taxon>
        <taxon>rosids</taxon>
        <taxon>fabids</taxon>
        <taxon>Rosales</taxon>
        <taxon>Rosaceae</taxon>
        <taxon>Amygdaloideae</taxon>
        <taxon>Maleae</taxon>
        <taxon>Pyrus</taxon>
    </lineage>
</organism>